<dbReference type="Gene3D" id="3.30.1230.10">
    <property type="entry name" value="YlxR-like"/>
    <property type="match status" value="1"/>
</dbReference>
<dbReference type="AlphaFoldDB" id="A0A9D2SW73"/>
<feature type="domain" description="YlxR" evidence="1">
    <location>
        <begin position="7"/>
        <end position="80"/>
    </location>
</feature>
<dbReference type="InterPro" id="IPR037465">
    <property type="entry name" value="YlxR"/>
</dbReference>
<organism evidence="2 3">
    <name type="scientific">Candidatus Merdibacter merdavium</name>
    <dbReference type="NCBI Taxonomy" id="2838692"/>
    <lineage>
        <taxon>Bacteria</taxon>
        <taxon>Bacillati</taxon>
        <taxon>Bacillota</taxon>
        <taxon>Erysipelotrichia</taxon>
        <taxon>Erysipelotrichales</taxon>
        <taxon>Erysipelotrichaceae</taxon>
        <taxon>Merdibacter</taxon>
    </lineage>
</organism>
<dbReference type="InterPro" id="IPR035931">
    <property type="entry name" value="YlxR-like_sf"/>
</dbReference>
<protein>
    <submittedName>
        <fullName evidence="2">YlxR family protein</fullName>
    </submittedName>
</protein>
<evidence type="ECO:0000259" key="1">
    <source>
        <dbReference type="Pfam" id="PF04296"/>
    </source>
</evidence>
<gene>
    <name evidence="2" type="ORF">H9702_09665</name>
</gene>
<reference evidence="2" key="2">
    <citation type="submission" date="2021-04" db="EMBL/GenBank/DDBJ databases">
        <authorList>
            <person name="Gilroy R."/>
        </authorList>
    </citation>
    <scope>NUCLEOTIDE SEQUENCE</scope>
    <source>
        <strain evidence="2">CHK187-11901</strain>
    </source>
</reference>
<name>A0A9D2SW73_9FIRM</name>
<dbReference type="EMBL" id="DWWM01000057">
    <property type="protein sequence ID" value="HJC37377.1"/>
    <property type="molecule type" value="Genomic_DNA"/>
</dbReference>
<sequence length="88" mass="10135">MRKIPMRKCVATQEQLPKKELIRIVRTPQMEVKIDETGRMNGRGAYLKRSVEAVDLAQKRKSLARSLECEIPAEIYDQLREMFGGKDG</sequence>
<dbReference type="Pfam" id="PF04296">
    <property type="entry name" value="YlxR"/>
    <property type="match status" value="1"/>
</dbReference>
<evidence type="ECO:0000313" key="2">
    <source>
        <dbReference type="EMBL" id="HJC37377.1"/>
    </source>
</evidence>
<evidence type="ECO:0000313" key="3">
    <source>
        <dbReference type="Proteomes" id="UP000823896"/>
    </source>
</evidence>
<dbReference type="PANTHER" id="PTHR34215:SF1">
    <property type="entry name" value="YLXR DOMAIN-CONTAINING PROTEIN"/>
    <property type="match status" value="1"/>
</dbReference>
<comment type="caution">
    <text evidence="2">The sequence shown here is derived from an EMBL/GenBank/DDBJ whole genome shotgun (WGS) entry which is preliminary data.</text>
</comment>
<reference evidence="2" key="1">
    <citation type="journal article" date="2021" name="PeerJ">
        <title>Extensive microbial diversity within the chicken gut microbiome revealed by metagenomics and culture.</title>
        <authorList>
            <person name="Gilroy R."/>
            <person name="Ravi A."/>
            <person name="Getino M."/>
            <person name="Pursley I."/>
            <person name="Horton D.L."/>
            <person name="Alikhan N.F."/>
            <person name="Baker D."/>
            <person name="Gharbi K."/>
            <person name="Hall N."/>
            <person name="Watson M."/>
            <person name="Adriaenssens E.M."/>
            <person name="Foster-Nyarko E."/>
            <person name="Jarju S."/>
            <person name="Secka A."/>
            <person name="Antonio M."/>
            <person name="Oren A."/>
            <person name="Chaudhuri R.R."/>
            <person name="La Ragione R."/>
            <person name="Hildebrand F."/>
            <person name="Pallen M.J."/>
        </authorList>
    </citation>
    <scope>NUCLEOTIDE SEQUENCE</scope>
    <source>
        <strain evidence="2">CHK187-11901</strain>
    </source>
</reference>
<dbReference type="PANTHER" id="PTHR34215">
    <property type="entry name" value="BLL0784 PROTEIN"/>
    <property type="match status" value="1"/>
</dbReference>
<dbReference type="InterPro" id="IPR007393">
    <property type="entry name" value="YlxR_dom"/>
</dbReference>
<dbReference type="SUPFAM" id="SSF64376">
    <property type="entry name" value="YlxR-like"/>
    <property type="match status" value="1"/>
</dbReference>
<dbReference type="NCBIfam" id="NF047356">
    <property type="entry name" value="RNA_bind_RnpM"/>
    <property type="match status" value="1"/>
</dbReference>
<dbReference type="Proteomes" id="UP000823896">
    <property type="component" value="Unassembled WGS sequence"/>
</dbReference>
<accession>A0A9D2SW73</accession>
<proteinExistence type="predicted"/>
<dbReference type="CDD" id="cd00279">
    <property type="entry name" value="YlxR"/>
    <property type="match status" value="1"/>
</dbReference>